<evidence type="ECO:0000313" key="4">
    <source>
        <dbReference type="Proteomes" id="UP001500618"/>
    </source>
</evidence>
<feature type="region of interest" description="Disordered" evidence="1">
    <location>
        <begin position="1"/>
        <end position="58"/>
    </location>
</feature>
<evidence type="ECO:0008006" key="5">
    <source>
        <dbReference type="Google" id="ProtNLM"/>
    </source>
</evidence>
<evidence type="ECO:0000256" key="2">
    <source>
        <dbReference type="SAM" id="Phobius"/>
    </source>
</evidence>
<feature type="compositionally biased region" description="Gly residues" evidence="1">
    <location>
        <begin position="25"/>
        <end position="58"/>
    </location>
</feature>
<sequence>MAYGQGQDPYGQQPGGYGQQPQQPGGYGQPPQSGGGGYGGQPPYSGGGGYGGGGGGLPNGPTGEVSVGQLVLSFILCWPFFIAVIIANNRGKDLLSRGDSAGASVEFASAHKWKKIGYIVGGCLWGLSCICTIISVIIQITALSAIPTSGY</sequence>
<dbReference type="Proteomes" id="UP001500618">
    <property type="component" value="Unassembled WGS sequence"/>
</dbReference>
<keyword evidence="2" id="KW-0812">Transmembrane</keyword>
<dbReference type="EMBL" id="BAAANY010000007">
    <property type="protein sequence ID" value="GAA1669298.1"/>
    <property type="molecule type" value="Genomic_DNA"/>
</dbReference>
<proteinExistence type="predicted"/>
<feature type="compositionally biased region" description="Low complexity" evidence="1">
    <location>
        <begin position="1"/>
        <end position="12"/>
    </location>
</feature>
<protein>
    <recommendedName>
        <fullName evidence="5">CD225/dispanin family protein</fullName>
    </recommendedName>
</protein>
<accession>A0ABP4S923</accession>
<organism evidence="3 4">
    <name type="scientific">Fodinicola feengrottensis</name>
    <dbReference type="NCBI Taxonomy" id="435914"/>
    <lineage>
        <taxon>Bacteria</taxon>
        <taxon>Bacillati</taxon>
        <taxon>Actinomycetota</taxon>
        <taxon>Actinomycetes</taxon>
        <taxon>Mycobacteriales</taxon>
        <taxon>Fodinicola</taxon>
    </lineage>
</organism>
<comment type="caution">
    <text evidence="3">The sequence shown here is derived from an EMBL/GenBank/DDBJ whole genome shotgun (WGS) entry which is preliminary data.</text>
</comment>
<feature type="transmembrane region" description="Helical" evidence="2">
    <location>
        <begin position="67"/>
        <end position="87"/>
    </location>
</feature>
<name>A0ABP4S923_9ACTN</name>
<keyword evidence="2" id="KW-1133">Transmembrane helix</keyword>
<evidence type="ECO:0000313" key="3">
    <source>
        <dbReference type="EMBL" id="GAA1669298.1"/>
    </source>
</evidence>
<reference evidence="4" key="1">
    <citation type="journal article" date="2019" name="Int. J. Syst. Evol. Microbiol.">
        <title>The Global Catalogue of Microorganisms (GCM) 10K type strain sequencing project: providing services to taxonomists for standard genome sequencing and annotation.</title>
        <authorList>
            <consortium name="The Broad Institute Genomics Platform"/>
            <consortium name="The Broad Institute Genome Sequencing Center for Infectious Disease"/>
            <person name="Wu L."/>
            <person name="Ma J."/>
        </authorList>
    </citation>
    <scope>NUCLEOTIDE SEQUENCE [LARGE SCALE GENOMIC DNA]</scope>
    <source>
        <strain evidence="4">JCM 14718</strain>
    </source>
</reference>
<keyword evidence="2" id="KW-0472">Membrane</keyword>
<dbReference type="RefSeq" id="WP_279581654.1">
    <property type="nucleotide sequence ID" value="NZ_BAAANY010000007.1"/>
</dbReference>
<feature type="transmembrane region" description="Helical" evidence="2">
    <location>
        <begin position="116"/>
        <end position="146"/>
    </location>
</feature>
<gene>
    <name evidence="3" type="ORF">GCM10009765_18460</name>
</gene>
<keyword evidence="4" id="KW-1185">Reference proteome</keyword>
<evidence type="ECO:0000256" key="1">
    <source>
        <dbReference type="SAM" id="MobiDB-lite"/>
    </source>
</evidence>